<dbReference type="RefSeq" id="WP_251490752.1">
    <property type="nucleotide sequence ID" value="NZ_CAJSLV010000055.1"/>
</dbReference>
<feature type="compositionally biased region" description="Gly residues" evidence="1">
    <location>
        <begin position="7"/>
        <end position="18"/>
    </location>
</feature>
<evidence type="ECO:0000313" key="3">
    <source>
        <dbReference type="EMBL" id="CAG6394390.1"/>
    </source>
</evidence>
<protein>
    <submittedName>
        <fullName evidence="3">Uncharacterized protein</fullName>
    </submittedName>
</protein>
<comment type="caution">
    <text evidence="3">The sequence shown here is derived from an EMBL/GenBank/DDBJ whole genome shotgun (WGS) entry which is preliminary data.</text>
</comment>
<dbReference type="EMBL" id="CAJSLV010000055">
    <property type="protein sequence ID" value="CAG6394390.1"/>
    <property type="molecule type" value="Genomic_DNA"/>
</dbReference>
<evidence type="ECO:0000256" key="1">
    <source>
        <dbReference type="SAM" id="MobiDB-lite"/>
    </source>
</evidence>
<accession>A0A9W4DVP4</accession>
<gene>
    <name evidence="3" type="ORF">SCOCK_260084</name>
</gene>
<name>A0A9W4DVP4_9ACTN</name>
<feature type="region of interest" description="Disordered" evidence="1">
    <location>
        <begin position="1"/>
        <end position="64"/>
    </location>
</feature>
<feature type="transmembrane region" description="Helical" evidence="2">
    <location>
        <begin position="153"/>
        <end position="172"/>
    </location>
</feature>
<proteinExistence type="predicted"/>
<keyword evidence="4" id="KW-1185">Reference proteome</keyword>
<feature type="compositionally biased region" description="Pro residues" evidence="1">
    <location>
        <begin position="19"/>
        <end position="63"/>
    </location>
</feature>
<reference evidence="3" key="1">
    <citation type="submission" date="2021-05" db="EMBL/GenBank/DDBJ databases">
        <authorList>
            <person name="Arsene-Ploetze F."/>
        </authorList>
    </citation>
    <scope>NUCLEOTIDE SEQUENCE</scope>
    <source>
        <strain evidence="3">DSM 42138</strain>
    </source>
</reference>
<organism evidence="3 4">
    <name type="scientific">Actinacidiphila cocklensis</name>
    <dbReference type="NCBI Taxonomy" id="887465"/>
    <lineage>
        <taxon>Bacteria</taxon>
        <taxon>Bacillati</taxon>
        <taxon>Actinomycetota</taxon>
        <taxon>Actinomycetes</taxon>
        <taxon>Kitasatosporales</taxon>
        <taxon>Streptomycetaceae</taxon>
        <taxon>Actinacidiphila</taxon>
    </lineage>
</organism>
<keyword evidence="2" id="KW-0472">Membrane</keyword>
<evidence type="ECO:0000313" key="4">
    <source>
        <dbReference type="Proteomes" id="UP001152519"/>
    </source>
</evidence>
<evidence type="ECO:0000256" key="2">
    <source>
        <dbReference type="SAM" id="Phobius"/>
    </source>
</evidence>
<sequence length="562" mass="58262">MSWSQQGGNGGYGGGGGFGPPPPPDGGGFGPPPPPPPPGGGGGFPPPPPFGPPPMPAAPPAPREPADPLRAIAVGVLNLSGLGIGYLLTRRWIGFAVALIGTGVFLVSALPADPDGVSGGVLVSYLVFLVLTALHGALRGLRTRMSFPPQAPLALLLGLVLLAVPAGAVVYYDGAKDDATQKMLLDRLDKADQLVQAAKAKPFASAKSDYSSALGSYQDLDSKHPGSKAAKQVPDRLQTFYTAVGTPYDQKKFCDAIEPLKYLRTVPQHIDGKALGSLAGWPDDRLATSLYECGMTELTSPAPDSASDTGKLGELLTTFPKSPQAAKVEPAVRANIDATAKGLGGSDPCGTTEKLRTLGTNAAALPGDKAGVADALKADSQRVDGYVETGTYNCGLSQYKSGNFDDALTTLNGFTGKYPHDKHRPLALKIAIAAEIATKVPAAGKKVPTMGSGGSISVTFTNDSPDAVEILYTGPVTGSFTLKGCSSCSRYSSESLAQSLACKATNKNYAKRTLHLPTGTSYIMQKPIDDADSATPIADTHQFKSGYIYTECAYVLESPFSF</sequence>
<dbReference type="AlphaFoldDB" id="A0A9W4DVP4"/>
<feature type="transmembrane region" description="Helical" evidence="2">
    <location>
        <begin position="122"/>
        <end position="141"/>
    </location>
</feature>
<feature type="transmembrane region" description="Helical" evidence="2">
    <location>
        <begin position="92"/>
        <end position="110"/>
    </location>
</feature>
<dbReference type="Proteomes" id="UP001152519">
    <property type="component" value="Unassembled WGS sequence"/>
</dbReference>
<feature type="transmembrane region" description="Helical" evidence="2">
    <location>
        <begin position="69"/>
        <end position="87"/>
    </location>
</feature>
<keyword evidence="2" id="KW-1133">Transmembrane helix</keyword>
<keyword evidence="2" id="KW-0812">Transmembrane</keyword>